<feature type="domain" description="THIF-type NAD/FAD binding fold" evidence="1">
    <location>
        <begin position="12"/>
        <end position="152"/>
    </location>
</feature>
<protein>
    <recommendedName>
        <fullName evidence="1">THIF-type NAD/FAD binding fold domain-containing protein</fullName>
    </recommendedName>
</protein>
<evidence type="ECO:0000259" key="1">
    <source>
        <dbReference type="Pfam" id="PF00899"/>
    </source>
</evidence>
<dbReference type="InterPro" id="IPR035985">
    <property type="entry name" value="Ubiquitin-activating_enz"/>
</dbReference>
<comment type="caution">
    <text evidence="2">The sequence shown here is derived from an EMBL/GenBank/DDBJ whole genome shotgun (WGS) entry which is preliminary data.</text>
</comment>
<reference evidence="2" key="1">
    <citation type="journal article" date="2015" name="Nature">
        <title>Complex archaea that bridge the gap between prokaryotes and eukaryotes.</title>
        <authorList>
            <person name="Spang A."/>
            <person name="Saw J.H."/>
            <person name="Jorgensen S.L."/>
            <person name="Zaremba-Niedzwiedzka K."/>
            <person name="Martijn J."/>
            <person name="Lind A.E."/>
            <person name="van Eijk R."/>
            <person name="Schleper C."/>
            <person name="Guy L."/>
            <person name="Ettema T.J."/>
        </authorList>
    </citation>
    <scope>NUCLEOTIDE SEQUENCE</scope>
</reference>
<dbReference type="Pfam" id="PF00899">
    <property type="entry name" value="ThiF"/>
    <property type="match status" value="1"/>
</dbReference>
<name>A0A0F9RSV9_9ZZZZ</name>
<sequence length="287" mass="31977">MSYTVTLENSMDNPKIIVVGCGGTGGFVVEGLCRLLANSDLDLLLVDHDRVEPHNLRRQNFFAGDVGKFKSQALAERMARQYGRPVAYCVYPYDRDLLNESTGLGRRQIRGIIIGCVDNANARRTISESMQRGDWWLDAGNGHQSGQVLIGNTRSVSELESAFAEHEQLVIKLPAPSLQLPALLHPPTKPITQELDCAEAVEDEEQSPMINQMMATLVLEFMYRLLKGTLTWMGTYIDMDAGTLTTIPAEPEQVARMFGVKVDTLIVKMENCSRGMYMAPRRRPADI</sequence>
<organism evidence="2">
    <name type="scientific">marine sediment metagenome</name>
    <dbReference type="NCBI Taxonomy" id="412755"/>
    <lineage>
        <taxon>unclassified sequences</taxon>
        <taxon>metagenomes</taxon>
        <taxon>ecological metagenomes</taxon>
    </lineage>
</organism>
<dbReference type="InterPro" id="IPR000594">
    <property type="entry name" value="ThiF_NAD_FAD-bd"/>
</dbReference>
<dbReference type="Gene3D" id="3.40.50.720">
    <property type="entry name" value="NAD(P)-binding Rossmann-like Domain"/>
    <property type="match status" value="1"/>
</dbReference>
<dbReference type="AlphaFoldDB" id="A0A0F9RSV9"/>
<accession>A0A0F9RSV9</accession>
<dbReference type="EMBL" id="LAZR01003249">
    <property type="protein sequence ID" value="KKN20353.1"/>
    <property type="molecule type" value="Genomic_DNA"/>
</dbReference>
<dbReference type="GO" id="GO:0008641">
    <property type="term" value="F:ubiquitin-like modifier activating enzyme activity"/>
    <property type="evidence" value="ECO:0007669"/>
    <property type="project" value="InterPro"/>
</dbReference>
<evidence type="ECO:0000313" key="2">
    <source>
        <dbReference type="EMBL" id="KKN20353.1"/>
    </source>
</evidence>
<gene>
    <name evidence="2" type="ORF">LCGC14_0936300</name>
</gene>
<dbReference type="SUPFAM" id="SSF69572">
    <property type="entry name" value="Activating enzymes of the ubiquitin-like proteins"/>
    <property type="match status" value="1"/>
</dbReference>
<proteinExistence type="predicted"/>